<gene>
    <name evidence="1" type="ORF">LFTS_02214</name>
</gene>
<accession>A0A2I2MJV9</accession>
<organism evidence="1">
    <name type="scientific">Leptospirillum ferriphilum</name>
    <dbReference type="NCBI Taxonomy" id="178606"/>
    <lineage>
        <taxon>Bacteria</taxon>
        <taxon>Pseudomonadati</taxon>
        <taxon>Nitrospirota</taxon>
        <taxon>Nitrospiria</taxon>
        <taxon>Nitrospirales</taxon>
        <taxon>Nitrospiraceae</taxon>
        <taxon>Leptospirillum</taxon>
    </lineage>
</organism>
<dbReference type="OrthoDB" id="9013441at2"/>
<dbReference type="EMBL" id="LT966316">
    <property type="protein sequence ID" value="SOU93560.1"/>
    <property type="molecule type" value="Genomic_DNA"/>
</dbReference>
<reference evidence="1" key="1">
    <citation type="submission" date="2017-12" db="EMBL/GenBank/DDBJ databases">
        <authorList>
            <consortium name="SysMetEx"/>
        </authorList>
    </citation>
    <scope>NUCLEOTIDE SEQUENCE</scope>
    <source>
        <strain evidence="1">Pb_238</strain>
    </source>
</reference>
<evidence type="ECO:0000313" key="1">
    <source>
        <dbReference type="EMBL" id="SOU93560.1"/>
    </source>
</evidence>
<protein>
    <submittedName>
        <fullName evidence="1">Nucleotidyl transferase AbiEii toxin, Type IV TA system</fullName>
    </submittedName>
</protein>
<sequence>MIDEFHFSGRKFTAYLGLDQWIGLISPRLNDKVGDLVQGYEEDATFLKLKFSEGEIDFIVRMSLTGLLPESSEKSLFLLEPVEEVLAKKLDRIHFYHNCVGEKCLGTFEKVSRNLIRGRKSINFMDKFRMSIRLFGKG</sequence>
<dbReference type="AlphaFoldDB" id="A0A2I2MJV9"/>
<name>A0A2I2MJV9_9BACT</name>
<keyword evidence="1" id="KW-0808">Transferase</keyword>
<dbReference type="GO" id="GO:0016740">
    <property type="term" value="F:transferase activity"/>
    <property type="evidence" value="ECO:0007669"/>
    <property type="project" value="UniProtKB-KW"/>
</dbReference>
<proteinExistence type="predicted"/>